<dbReference type="EMBL" id="VXIT01000002">
    <property type="protein sequence ID" value="KAA6414928.1"/>
    <property type="molecule type" value="Genomic_DNA"/>
</dbReference>
<dbReference type="Proteomes" id="UP000324767">
    <property type="component" value="Unassembled WGS sequence"/>
</dbReference>
<evidence type="ECO:0000313" key="2">
    <source>
        <dbReference type="Proteomes" id="UP000324767"/>
    </source>
</evidence>
<evidence type="ECO:0000313" key="1">
    <source>
        <dbReference type="EMBL" id="KAA6414928.1"/>
    </source>
</evidence>
<name>A0A5M8Q174_9LECA</name>
<gene>
    <name evidence="1" type="ORF">FRX48_01679</name>
</gene>
<comment type="caution">
    <text evidence="1">The sequence shown here is derived from an EMBL/GenBank/DDBJ whole genome shotgun (WGS) entry which is preliminary data.</text>
</comment>
<proteinExistence type="predicted"/>
<organism evidence="1 2">
    <name type="scientific">Lasallia pustulata</name>
    <dbReference type="NCBI Taxonomy" id="136370"/>
    <lineage>
        <taxon>Eukaryota</taxon>
        <taxon>Fungi</taxon>
        <taxon>Dikarya</taxon>
        <taxon>Ascomycota</taxon>
        <taxon>Pezizomycotina</taxon>
        <taxon>Lecanoromycetes</taxon>
        <taxon>OSLEUM clade</taxon>
        <taxon>Umbilicariomycetidae</taxon>
        <taxon>Umbilicariales</taxon>
        <taxon>Umbilicariaceae</taxon>
        <taxon>Lasallia</taxon>
    </lineage>
</organism>
<reference evidence="1 2" key="1">
    <citation type="submission" date="2019-09" db="EMBL/GenBank/DDBJ databases">
        <title>The hologenome of the rock-dwelling lichen Lasallia pustulata.</title>
        <authorList>
            <person name="Greshake Tzovaras B."/>
            <person name="Segers F."/>
            <person name="Bicker A."/>
            <person name="Dal Grande F."/>
            <person name="Otte J."/>
            <person name="Hankeln T."/>
            <person name="Schmitt I."/>
            <person name="Ebersberger I."/>
        </authorList>
    </citation>
    <scope>NUCLEOTIDE SEQUENCE [LARGE SCALE GENOMIC DNA]</scope>
    <source>
        <strain evidence="1">A1-1</strain>
    </source>
</reference>
<dbReference type="AlphaFoldDB" id="A0A5M8Q174"/>
<sequence length="97" mass="11076">MTDPNKAHPFVEEFLLLTAIISSEAFDEAYTTHLKDLKNKVVHLCNKYQTGSVQYTELYNNHDALLVDDQAHKKEQDSLARKLSETTVELNTLKAQL</sequence>
<protein>
    <submittedName>
        <fullName evidence="1">Uncharacterized protein</fullName>
    </submittedName>
</protein>
<accession>A0A5M8Q174</accession>